<dbReference type="EMBL" id="JACCEW010000003">
    <property type="protein sequence ID" value="NYT37561.1"/>
    <property type="molecule type" value="Genomic_DNA"/>
</dbReference>
<dbReference type="CDD" id="cd12797">
    <property type="entry name" value="M23_peptidase"/>
    <property type="match status" value="1"/>
</dbReference>
<feature type="compositionally biased region" description="Basic and acidic residues" evidence="2">
    <location>
        <begin position="249"/>
        <end position="302"/>
    </location>
</feature>
<dbReference type="FunFam" id="2.70.70.10:FF:000003">
    <property type="entry name" value="Murein hydrolase activator EnvC"/>
    <property type="match status" value="1"/>
</dbReference>
<proteinExistence type="predicted"/>
<dbReference type="AlphaFoldDB" id="A0A853FGG8"/>
<name>A0A853FGG8_9BURK</name>
<dbReference type="Pfam" id="PF01551">
    <property type="entry name" value="Peptidase_M23"/>
    <property type="match status" value="1"/>
</dbReference>
<dbReference type="InterPro" id="IPR016047">
    <property type="entry name" value="M23ase_b-sheet_dom"/>
</dbReference>
<organism evidence="5 6">
    <name type="scientific">Allopusillimonas soli</name>
    <dbReference type="NCBI Taxonomy" id="659016"/>
    <lineage>
        <taxon>Bacteria</taxon>
        <taxon>Pseudomonadati</taxon>
        <taxon>Pseudomonadota</taxon>
        <taxon>Betaproteobacteria</taxon>
        <taxon>Burkholderiales</taxon>
        <taxon>Alcaligenaceae</taxon>
        <taxon>Allopusillimonas</taxon>
    </lineage>
</organism>
<dbReference type="PANTHER" id="PTHR21666:SF270">
    <property type="entry name" value="MUREIN HYDROLASE ACTIVATOR ENVC"/>
    <property type="match status" value="1"/>
</dbReference>
<evidence type="ECO:0000256" key="3">
    <source>
        <dbReference type="SAM" id="SignalP"/>
    </source>
</evidence>
<reference evidence="5 6" key="1">
    <citation type="submission" date="2020-07" db="EMBL/GenBank/DDBJ databases">
        <title>Taxonomic revisions and descriptions of new bacterial species based on genomic comparisons in the high-G+C-content subgroup of the family Alcaligenaceae.</title>
        <authorList>
            <person name="Szabo A."/>
            <person name="Felfoldi T."/>
        </authorList>
    </citation>
    <scope>NUCLEOTIDE SEQUENCE [LARGE SCALE GENOMIC DNA]</scope>
    <source>
        <strain evidence="5 6">DSM 25264</strain>
    </source>
</reference>
<dbReference type="GO" id="GO:0004222">
    <property type="term" value="F:metalloendopeptidase activity"/>
    <property type="evidence" value="ECO:0007669"/>
    <property type="project" value="TreeGrafter"/>
</dbReference>
<gene>
    <name evidence="5" type="ORF">H0A68_11805</name>
</gene>
<keyword evidence="3" id="KW-0732">Signal</keyword>
<feature type="region of interest" description="Disordered" evidence="2">
    <location>
        <begin position="249"/>
        <end position="389"/>
    </location>
</feature>
<keyword evidence="6" id="KW-1185">Reference proteome</keyword>
<comment type="caution">
    <text evidence="5">The sequence shown here is derived from an EMBL/GenBank/DDBJ whole genome shotgun (WGS) entry which is preliminary data.</text>
</comment>
<dbReference type="InterPro" id="IPR011055">
    <property type="entry name" value="Dup_hybrid_motif"/>
</dbReference>
<evidence type="ECO:0000256" key="2">
    <source>
        <dbReference type="SAM" id="MobiDB-lite"/>
    </source>
</evidence>
<dbReference type="RefSeq" id="WP_129969310.1">
    <property type="nucleotide sequence ID" value="NZ_JACCEW010000003.1"/>
</dbReference>
<feature type="coiled-coil region" evidence="1">
    <location>
        <begin position="29"/>
        <end position="105"/>
    </location>
</feature>
<accession>A0A853FGG8</accession>
<keyword evidence="1" id="KW-0175">Coiled coil</keyword>
<evidence type="ECO:0000313" key="5">
    <source>
        <dbReference type="EMBL" id="NYT37561.1"/>
    </source>
</evidence>
<evidence type="ECO:0000256" key="1">
    <source>
        <dbReference type="SAM" id="Coils"/>
    </source>
</evidence>
<dbReference type="Gene3D" id="6.10.250.3150">
    <property type="match status" value="1"/>
</dbReference>
<feature type="signal peptide" evidence="3">
    <location>
        <begin position="1"/>
        <end position="19"/>
    </location>
</feature>
<evidence type="ECO:0000259" key="4">
    <source>
        <dbReference type="Pfam" id="PF01551"/>
    </source>
</evidence>
<dbReference type="SUPFAM" id="SSF51261">
    <property type="entry name" value="Duplicated hybrid motif"/>
    <property type="match status" value="1"/>
</dbReference>
<feature type="domain" description="M23ase beta-sheet core" evidence="4">
    <location>
        <begin position="400"/>
        <end position="493"/>
    </location>
</feature>
<dbReference type="Proteomes" id="UP000580517">
    <property type="component" value="Unassembled WGS sequence"/>
</dbReference>
<feature type="chain" id="PRO_5032735746" evidence="3">
    <location>
        <begin position="20"/>
        <end position="499"/>
    </location>
</feature>
<dbReference type="Gene3D" id="2.70.70.10">
    <property type="entry name" value="Glucose Permease (Domain IIA)"/>
    <property type="match status" value="1"/>
</dbReference>
<dbReference type="OrthoDB" id="9784703at2"/>
<sequence>MRRVSSLLMLTLCAGVAFGAQPSALEHQQAEARKEREALQARIAQVRERIEGQESARRDAANALKASESAISSINLRLAQLADRRKEVEAELDHLAVEIQSQKAVLAQRQQELGEQLRGQYAGRLSPWTALLSGDDPQSIGRDFSYLGYVTKSQAAAIQTVRDAVAELDGLQVRTREGKQELVKLADEAADRRKALQAQKREREQVLARIEDALAQQRSQASTLTQNEQRLGDLITGLQAEIARQAEQARREEARRQAEAARQAREQAERQRAERERASREAEQARLQVERARERAREEEQKAQQAPERFKGSVPGLYPDVSVAGGLRPDEMAPAPPDAQIAGEGPPKAQPVREAPAPQASPARPAPPRGFHGLDKNLPFPVQGTVQGRFGASRPEGGVWRGIVLRAPAGTAVHAIAQGRVVFSNWLSGFGNLMIIDHGAGYLSVYAYNQSLLKQVGDIVGSGDTIATVGATGGQVEPGLYFEIRHQGTPVNPLLWLGG</sequence>
<dbReference type="PANTHER" id="PTHR21666">
    <property type="entry name" value="PEPTIDASE-RELATED"/>
    <property type="match status" value="1"/>
</dbReference>
<dbReference type="InterPro" id="IPR050570">
    <property type="entry name" value="Cell_wall_metabolism_enzyme"/>
</dbReference>
<evidence type="ECO:0000313" key="6">
    <source>
        <dbReference type="Proteomes" id="UP000580517"/>
    </source>
</evidence>
<protein>
    <submittedName>
        <fullName evidence="5">Peptidoglycan DD-metalloendopeptidase family protein</fullName>
    </submittedName>
</protein>